<dbReference type="PROSITE" id="PS51704">
    <property type="entry name" value="GP_PDE"/>
    <property type="match status" value="1"/>
</dbReference>
<comment type="similarity">
    <text evidence="1">Belongs to the glycerophosphoryl diester phosphodiesterase family.</text>
</comment>
<dbReference type="RefSeq" id="WP_428831653.1">
    <property type="nucleotide sequence ID" value="NZ_BAABHV010000010.1"/>
</dbReference>
<evidence type="ECO:0000256" key="4">
    <source>
        <dbReference type="ARBA" id="ARBA00022798"/>
    </source>
</evidence>
<dbReference type="InterPro" id="IPR017946">
    <property type="entry name" value="PLC-like_Pdiesterase_TIM-brl"/>
</dbReference>
<dbReference type="PANTHER" id="PTHR43620">
    <property type="entry name" value="GLYCEROPHOSPHORYL DIESTER PHOSPHODIESTERASE"/>
    <property type="match status" value="1"/>
</dbReference>
<keyword evidence="4" id="KW-0319">Glycerol metabolism</keyword>
<sequence>MTSRNVTAFVLVFTALISCLAPTTSAAQEDAMLIIAHRGASGERPEHTLAAYERAVDQGADYIEPDLVATKDGVLVARHENEISGTTDVGQRPEFAARLTTRVIDGEEVTGWFTEDFTLAELRTLRARERLPDLRPQNTHYDGLYQVPTLEEIIRLVRAKEAETGRTIGLYPEIKHPGYFSSIGHDLAAMLVEQLHAAGYEGANAPVFIQSFEVAPLQRLDGLTDLRLVQLLSAEGGPADDPAMSYADMVTPDGLAQIAAHADGIGVAIPLLLKADGTSTGLVERAHDAGLLVHAWTLRKENAFLPEPLQLPGNEAAPGNLAGLALMLGAIGTDGVFTDDPAIVRAVFPDDGAENLLGTIMTTDVDR</sequence>
<reference evidence="10" key="1">
    <citation type="journal article" date="2019" name="Int. J. Syst. Evol. Microbiol.">
        <title>The Global Catalogue of Microorganisms (GCM) 10K type strain sequencing project: providing services to taxonomists for standard genome sequencing and annotation.</title>
        <authorList>
            <consortium name="The Broad Institute Genomics Platform"/>
            <consortium name="The Broad Institute Genome Sequencing Center for Infectious Disease"/>
            <person name="Wu L."/>
            <person name="Ma J."/>
        </authorList>
    </citation>
    <scope>NUCLEOTIDE SEQUENCE [LARGE SCALE GENOMIC DNA]</scope>
    <source>
        <strain evidence="10">JCM 18014</strain>
    </source>
</reference>
<gene>
    <name evidence="9" type="ORF">GCM10023208_18350</name>
</gene>
<keyword evidence="3 7" id="KW-0732">Signal</keyword>
<accession>A0ABP9KF47</accession>
<dbReference type="Gene3D" id="3.20.20.190">
    <property type="entry name" value="Phosphatidylinositol (PI) phosphodiesterase"/>
    <property type="match status" value="1"/>
</dbReference>
<evidence type="ECO:0000256" key="6">
    <source>
        <dbReference type="ARBA" id="ARBA00047512"/>
    </source>
</evidence>
<dbReference type="EMBL" id="BAABHV010000010">
    <property type="protein sequence ID" value="GAA5054973.1"/>
    <property type="molecule type" value="Genomic_DNA"/>
</dbReference>
<dbReference type="CDD" id="cd08602">
    <property type="entry name" value="GDPD_ScGlpQ1_like"/>
    <property type="match status" value="1"/>
</dbReference>
<feature type="chain" id="PRO_5046141734" description="glycerophosphodiester phosphodiesterase" evidence="7">
    <location>
        <begin position="27"/>
        <end position="367"/>
    </location>
</feature>
<dbReference type="PROSITE" id="PS51257">
    <property type="entry name" value="PROKAR_LIPOPROTEIN"/>
    <property type="match status" value="1"/>
</dbReference>
<evidence type="ECO:0000256" key="5">
    <source>
        <dbReference type="ARBA" id="ARBA00022801"/>
    </source>
</evidence>
<keyword evidence="5" id="KW-0378">Hydrolase</keyword>
<evidence type="ECO:0000256" key="2">
    <source>
        <dbReference type="ARBA" id="ARBA00012247"/>
    </source>
</evidence>
<dbReference type="InterPro" id="IPR030395">
    <property type="entry name" value="GP_PDE_dom"/>
</dbReference>
<feature type="signal peptide" evidence="7">
    <location>
        <begin position="1"/>
        <end position="26"/>
    </location>
</feature>
<evidence type="ECO:0000256" key="1">
    <source>
        <dbReference type="ARBA" id="ARBA00007277"/>
    </source>
</evidence>
<protein>
    <recommendedName>
        <fullName evidence="2">glycerophosphodiester phosphodiesterase</fullName>
        <ecNumber evidence="2">3.1.4.46</ecNumber>
    </recommendedName>
</protein>
<evidence type="ECO:0000313" key="10">
    <source>
        <dbReference type="Proteomes" id="UP001500518"/>
    </source>
</evidence>
<keyword evidence="10" id="KW-1185">Reference proteome</keyword>
<name>A0ABP9KF47_9SPHN</name>
<dbReference type="Pfam" id="PF03009">
    <property type="entry name" value="GDPD"/>
    <property type="match status" value="1"/>
</dbReference>
<organism evidence="9 10">
    <name type="scientific">Erythrobacter westpacificensis</name>
    <dbReference type="NCBI Taxonomy" id="1055231"/>
    <lineage>
        <taxon>Bacteria</taxon>
        <taxon>Pseudomonadati</taxon>
        <taxon>Pseudomonadota</taxon>
        <taxon>Alphaproteobacteria</taxon>
        <taxon>Sphingomonadales</taxon>
        <taxon>Erythrobacteraceae</taxon>
        <taxon>Erythrobacter/Porphyrobacter group</taxon>
        <taxon>Erythrobacter</taxon>
    </lineage>
</organism>
<dbReference type="EC" id="3.1.4.46" evidence="2"/>
<comment type="caution">
    <text evidence="9">The sequence shown here is derived from an EMBL/GenBank/DDBJ whole genome shotgun (WGS) entry which is preliminary data.</text>
</comment>
<dbReference type="PANTHER" id="PTHR43620:SF7">
    <property type="entry name" value="GLYCEROPHOSPHODIESTER PHOSPHODIESTERASE GDPD5-RELATED"/>
    <property type="match status" value="1"/>
</dbReference>
<feature type="domain" description="GP-PDE" evidence="8">
    <location>
        <begin position="32"/>
        <end position="348"/>
    </location>
</feature>
<dbReference type="Proteomes" id="UP001500518">
    <property type="component" value="Unassembled WGS sequence"/>
</dbReference>
<proteinExistence type="inferred from homology"/>
<evidence type="ECO:0000256" key="7">
    <source>
        <dbReference type="SAM" id="SignalP"/>
    </source>
</evidence>
<evidence type="ECO:0000256" key="3">
    <source>
        <dbReference type="ARBA" id="ARBA00022729"/>
    </source>
</evidence>
<evidence type="ECO:0000313" key="9">
    <source>
        <dbReference type="EMBL" id="GAA5054973.1"/>
    </source>
</evidence>
<dbReference type="SUPFAM" id="SSF51695">
    <property type="entry name" value="PLC-like phosphodiesterases"/>
    <property type="match status" value="1"/>
</dbReference>
<comment type="catalytic activity">
    <reaction evidence="6">
        <text>a sn-glycero-3-phosphodiester + H2O = an alcohol + sn-glycerol 3-phosphate + H(+)</text>
        <dbReference type="Rhea" id="RHEA:12969"/>
        <dbReference type="ChEBI" id="CHEBI:15377"/>
        <dbReference type="ChEBI" id="CHEBI:15378"/>
        <dbReference type="ChEBI" id="CHEBI:30879"/>
        <dbReference type="ChEBI" id="CHEBI:57597"/>
        <dbReference type="ChEBI" id="CHEBI:83408"/>
        <dbReference type="EC" id="3.1.4.46"/>
    </reaction>
</comment>
<evidence type="ECO:0000259" key="8">
    <source>
        <dbReference type="PROSITE" id="PS51704"/>
    </source>
</evidence>